<evidence type="ECO:0000256" key="2">
    <source>
        <dbReference type="SAM" id="Phobius"/>
    </source>
</evidence>
<dbReference type="RefSeq" id="XP_003670104.1">
    <property type="nucleotide sequence ID" value="XM_003670056.1"/>
</dbReference>
<protein>
    <recommendedName>
        <fullName evidence="5">Altered inheritance of mitochondria protein 39, mitochondrial</fullName>
    </recommendedName>
</protein>
<sequence length="398" mass="46806">MIYPLISRRTLVTSSPKGIIIRLQYPILRPLTFPLGPNHVNNTTNCNGISITKRNYSLKFPYFDLKNTKLRLNTNNNVRMHENNKQVDGKHFFTKQGDVTENNEKSQLKHENPSHEEDEKVMAINSIQEAIRQQRNKRRKQMASIIFMILSSLLIGYGLGYKVLYLRQEIFWPICPTSKYHKLSKNELKKINLLQIEKLARIRTLEQLSKHEMIKDQYGIPLKLENEDNTEGVGEPFKIWCEDQDLCLFGVKIKPDGNNNNNKQKQRDEDHKWYRLPFLFKWRFTYKSISLLITFQNILNSIGINKNGLYEIIEPEKVYGSFKYEHPLGRGSSSVNDNKSDCGHPMHLWFLGEIKLDKDSLVIYKGKYHVDVKMQEITLLRKENGKLIEYILYNDIKR</sequence>
<dbReference type="HOGENOM" id="CLU_058942_0_0_1"/>
<keyword evidence="2" id="KW-0472">Membrane</keyword>
<evidence type="ECO:0000313" key="3">
    <source>
        <dbReference type="EMBL" id="CCD24861.1"/>
    </source>
</evidence>
<reference evidence="3 4" key="1">
    <citation type="journal article" date="2011" name="Proc. Natl. Acad. Sci. U.S.A.">
        <title>Evolutionary erosion of yeast sex chromosomes by mating-type switching accidents.</title>
        <authorList>
            <person name="Gordon J.L."/>
            <person name="Armisen D."/>
            <person name="Proux-Wera E."/>
            <person name="Oheigeartaigh S.S."/>
            <person name="Byrne K.P."/>
            <person name="Wolfe K.H."/>
        </authorList>
    </citation>
    <scope>NUCLEOTIDE SEQUENCE [LARGE SCALE GENOMIC DNA]</scope>
    <source>
        <strain evidence="4">ATCC 10597 / BCRC 20456 / CBS 421 / NBRC 0211 / NRRL Y-12639</strain>
    </source>
</reference>
<dbReference type="OMA" id="WCEDQDP"/>
<feature type="compositionally biased region" description="Basic and acidic residues" evidence="1">
    <location>
        <begin position="102"/>
        <end position="119"/>
    </location>
</feature>
<dbReference type="eggNOG" id="ENOG502QT12">
    <property type="taxonomic scope" value="Eukaryota"/>
</dbReference>
<evidence type="ECO:0008006" key="5">
    <source>
        <dbReference type="Google" id="ProtNLM"/>
    </source>
</evidence>
<dbReference type="EMBL" id="HE580271">
    <property type="protein sequence ID" value="CCD24861.1"/>
    <property type="molecule type" value="Genomic_DNA"/>
</dbReference>
<dbReference type="AlphaFoldDB" id="G0WAU1"/>
<dbReference type="Proteomes" id="UP000000689">
    <property type="component" value="Chromosome 5"/>
</dbReference>
<proteinExistence type="predicted"/>
<dbReference type="KEGG" id="ndi:NDAI_0E00450"/>
<feature type="transmembrane region" description="Helical" evidence="2">
    <location>
        <begin position="142"/>
        <end position="161"/>
    </location>
</feature>
<gene>
    <name evidence="3" type="primary">NDAI0E00450</name>
    <name evidence="3" type="ordered locus">NDAI_0E00450</name>
</gene>
<evidence type="ECO:0000256" key="1">
    <source>
        <dbReference type="SAM" id="MobiDB-lite"/>
    </source>
</evidence>
<dbReference type="OrthoDB" id="4058511at2759"/>
<organism evidence="3 4">
    <name type="scientific">Naumovozyma dairenensis (strain ATCC 10597 / BCRC 20456 / CBS 421 / NBRC 0211 / NRRL Y-12639)</name>
    <name type="common">Saccharomyces dairenensis</name>
    <dbReference type="NCBI Taxonomy" id="1071378"/>
    <lineage>
        <taxon>Eukaryota</taxon>
        <taxon>Fungi</taxon>
        <taxon>Dikarya</taxon>
        <taxon>Ascomycota</taxon>
        <taxon>Saccharomycotina</taxon>
        <taxon>Saccharomycetes</taxon>
        <taxon>Saccharomycetales</taxon>
        <taxon>Saccharomycetaceae</taxon>
        <taxon>Naumovozyma</taxon>
    </lineage>
</organism>
<keyword evidence="4" id="KW-1185">Reference proteome</keyword>
<name>G0WAU1_NAUDC</name>
<evidence type="ECO:0000313" key="4">
    <source>
        <dbReference type="Proteomes" id="UP000000689"/>
    </source>
</evidence>
<dbReference type="GeneID" id="11498805"/>
<feature type="region of interest" description="Disordered" evidence="1">
    <location>
        <begin position="95"/>
        <end position="119"/>
    </location>
</feature>
<keyword evidence="2" id="KW-0812">Transmembrane</keyword>
<keyword evidence="2" id="KW-1133">Transmembrane helix</keyword>
<accession>G0WAU1</accession>